<comment type="caution">
    <text evidence="1">The sequence shown here is derived from an EMBL/GenBank/DDBJ whole genome shotgun (WGS) entry which is preliminary data.</text>
</comment>
<proteinExistence type="predicted"/>
<keyword evidence="2" id="KW-1185">Reference proteome</keyword>
<dbReference type="Proteomes" id="UP001548189">
    <property type="component" value="Unassembled WGS sequence"/>
</dbReference>
<sequence>MRKNQFNHNPVKGMPFMQNKFQFFYHQIKIGLLISLGATLLIQLAIFLFSDTVLQTFFTTPRLSIYSLTENFANQLNWHLTYNFFAHSLLVLTTITYLILLLKYSHLSTGRFSLLFSYLLIIISLLIIDGAILSALSSSLVIIWFARSVYYHFSLSGLLLDALLIVIGFSFACSVYLLMHSWLLSLSGFFLIQALNVFIPRSCSGKMERSDADTTFDKDLQASHYQFSQARLQAENALNSFQQHRS</sequence>
<evidence type="ECO:0000313" key="2">
    <source>
        <dbReference type="Proteomes" id="UP001548189"/>
    </source>
</evidence>
<name>A0ABV2BPV5_9GAMM</name>
<reference evidence="1 2" key="1">
    <citation type="submission" date="2024-06" db="EMBL/GenBank/DDBJ databases">
        <authorList>
            <person name="Li F."/>
        </authorList>
    </citation>
    <scope>NUCLEOTIDE SEQUENCE [LARGE SCALE GENOMIC DNA]</scope>
    <source>
        <strain evidence="1 2">GXAS 311</strain>
    </source>
</reference>
<protein>
    <submittedName>
        <fullName evidence="1">Uncharacterized protein</fullName>
    </submittedName>
</protein>
<organism evidence="1 2">
    <name type="scientific">Aliikangiella maris</name>
    <dbReference type="NCBI Taxonomy" id="3162458"/>
    <lineage>
        <taxon>Bacteria</taxon>
        <taxon>Pseudomonadati</taxon>
        <taxon>Pseudomonadota</taxon>
        <taxon>Gammaproteobacteria</taxon>
        <taxon>Oceanospirillales</taxon>
        <taxon>Pleioneaceae</taxon>
        <taxon>Aliikangiella</taxon>
    </lineage>
</organism>
<gene>
    <name evidence="1" type="ORF">ABVT43_02490</name>
</gene>
<accession>A0ABV2BPV5</accession>
<dbReference type="EMBL" id="JBEVCJ010000002">
    <property type="protein sequence ID" value="MET1253986.1"/>
    <property type="molecule type" value="Genomic_DNA"/>
</dbReference>
<evidence type="ECO:0000313" key="1">
    <source>
        <dbReference type="EMBL" id="MET1253986.1"/>
    </source>
</evidence>